<evidence type="ECO:0000313" key="6">
    <source>
        <dbReference type="EMBL" id="PCE62683.1"/>
    </source>
</evidence>
<evidence type="ECO:0000313" key="7">
    <source>
        <dbReference type="Proteomes" id="UP000219559"/>
    </source>
</evidence>
<protein>
    <submittedName>
        <fullName evidence="6">DUF490 domain-containing protein</fullName>
    </submittedName>
</protein>
<proteinExistence type="predicted"/>
<name>A0A2A4G2P1_9FLAO</name>
<keyword evidence="3" id="KW-1133">Transmembrane helix</keyword>
<gene>
    <name evidence="6" type="ORF">B7P33_18255</name>
</gene>
<dbReference type="InterPro" id="IPR007452">
    <property type="entry name" value="TamB_C"/>
</dbReference>
<keyword evidence="2" id="KW-0812">Transmembrane</keyword>
<comment type="subcellular location">
    <subcellularLocation>
        <location evidence="1">Membrane</location>
        <topology evidence="1">Single-pass membrane protein</topology>
    </subcellularLocation>
</comment>
<dbReference type="Proteomes" id="UP000219559">
    <property type="component" value="Unassembled WGS sequence"/>
</dbReference>
<dbReference type="Pfam" id="PF04357">
    <property type="entry name" value="TamB"/>
    <property type="match status" value="1"/>
</dbReference>
<evidence type="ECO:0000259" key="5">
    <source>
        <dbReference type="Pfam" id="PF04357"/>
    </source>
</evidence>
<accession>A0A2A4G2P1</accession>
<keyword evidence="7" id="KW-1185">Reference proteome</keyword>
<dbReference type="GO" id="GO:0009306">
    <property type="term" value="P:protein secretion"/>
    <property type="evidence" value="ECO:0007669"/>
    <property type="project" value="InterPro"/>
</dbReference>
<reference evidence="6 7" key="1">
    <citation type="submission" date="2017-04" db="EMBL/GenBank/DDBJ databases">
        <title>A new member of the family Flavobacteriaceae isolated from ascidians.</title>
        <authorList>
            <person name="Chen L."/>
        </authorList>
    </citation>
    <scope>NUCLEOTIDE SEQUENCE [LARGE SCALE GENOMIC DNA]</scope>
    <source>
        <strain evidence="6 7">HQA918</strain>
    </source>
</reference>
<evidence type="ECO:0000256" key="4">
    <source>
        <dbReference type="ARBA" id="ARBA00023136"/>
    </source>
</evidence>
<evidence type="ECO:0000256" key="3">
    <source>
        <dbReference type="ARBA" id="ARBA00022989"/>
    </source>
</evidence>
<feature type="domain" description="Translocation and assembly module TamB C-terminal" evidence="5">
    <location>
        <begin position="974"/>
        <end position="1402"/>
    </location>
</feature>
<organism evidence="6 7">
    <name type="scientific">Sediminicola luteus</name>
    <dbReference type="NCBI Taxonomy" id="319238"/>
    <lineage>
        <taxon>Bacteria</taxon>
        <taxon>Pseudomonadati</taxon>
        <taxon>Bacteroidota</taxon>
        <taxon>Flavobacteriia</taxon>
        <taxon>Flavobacteriales</taxon>
        <taxon>Flavobacteriaceae</taxon>
        <taxon>Sediminicola</taxon>
    </lineage>
</organism>
<evidence type="ECO:0000256" key="2">
    <source>
        <dbReference type="ARBA" id="ARBA00022692"/>
    </source>
</evidence>
<dbReference type="GO" id="GO:0005886">
    <property type="term" value="C:plasma membrane"/>
    <property type="evidence" value="ECO:0007669"/>
    <property type="project" value="InterPro"/>
</dbReference>
<sequence length="1451" mass="162963">MDTVNADFDTNIQIDRLDLSLLFWDASLKEVFIEDHHKDTLIYVNRLTTSISSIRDLANGDLLFKDISLEGLTFNLTTYEGETDTNLDVFVDKLDDGQPRKPGESPFLLKSDGVFISEGRFRLIDYNLETPVVLDFTELEGETQNLEIIGPDVNILVDKLAFMTEQGVVVEKLTADFHYTKSQMRFEDFGLSTGKSDLSGEIIFTYDRKDLVEFFDKVQLVGHFQDSKVSLDDINAFYNEFGQGKEVLVNSQLSGTLNELRCTKLFMQTGRTGGRGDFTFHNLFSKDAPFFMDADVRAITTSYYQLRGLMPRVLGNSLPTALEKFGTFRVSGPAKVSETEVNAQLNVRSAIGHGYSDLQITDYDNAKNADYKGFVSLIDFDFGAFLDNESLGKATMDINVEGEGFERETLNTEVIGKIYSFGFNGYDYKEVNVSGILKEQLFDGRLTSNDPNFKFDFSGLADFTAERNDFNFRANVDYANLYALNFNKDTVSEFKGVIDMDVTGRTLDNMVGTLSFEKTSYKNPNDTYYFEDFQVSSTFESDTLRVIDINSPDIFNGYIKGNFRVRELGQMVQNSIGSIYTNYQPYEIRPGQFVDFNLKVNSKILGVFFPKVKFGTETELRGAIKADEGDVKLNFKSSKVYYMGNHLENIDVRIDNKQPLFNTFVGVGKIDNEYYDLKDFELINTTLNDTLFFRTEFKGGDKAKDKFNLNFYHTFEANNRSVIGLKKSDIQFKGNTWVLNKEGNKKNKVIFNSALDSVIIEEVVMNNNQKEEIQLRGKMADTTYKDIQLKFKIVTLDKITPDIEGVKLDGVVDGSLNILQKEGVYLPSTNLFIGDFGINDYPMGDFSIGLVGNKDLSDFVVNAQLEQQGRDKFSLFGNIENRTEMPQANLLMNFDDFDVAPFNPLVSHIFEDMRGLVQGNARITGDLADPDINGVLSLNNAGLGIPYLNVDYDFGAYSKISLMDKSFNFDNIRLRDRAYSTTGYLNGSITHDGFGDWNFDLGIDTRGGRLLVLNTEFDEEELYYGSAFLQGTGRISGPPNNLKINVEGNTARGTSLKIPLSDVESVGDYSFINFIDKNEVIALESSRQLDEYDNLEMVFDLNVTPEAEVEIVVDQENKSTLKGRGEGILLLEIDTQGKFNMYGSYVVVEGSYRHRIGAVVDKTFSVKPGGTINWERDPLAANLLLEAVYSLTANPAPLLDNSSYSRRIDTDVVIRLTGELEQPEIAFDIEFPGAGSIIESELLFRLQDPTVRERNAIFLMAQGSFVDEQSGFNQQAVTGNLIQSASGMLNQMLDNDSDNFSFGLTYEQGYVNRNSDRPQEDRLGVNVSTKISDKVLFNGKFGVPVGGVTETVVAGDAEVEVLLNEDGTLRAQIFNREDETLQFIGQQQGYVQGVGVSYEVDFNTFKELMRKILGKEEDPAQEKSALPQESPQIMGKDSLIRISTKKKTLNN</sequence>
<evidence type="ECO:0000256" key="1">
    <source>
        <dbReference type="ARBA" id="ARBA00004167"/>
    </source>
</evidence>
<dbReference type="EMBL" id="NBWU01000008">
    <property type="protein sequence ID" value="PCE62683.1"/>
    <property type="molecule type" value="Genomic_DNA"/>
</dbReference>
<comment type="caution">
    <text evidence="6">The sequence shown here is derived from an EMBL/GenBank/DDBJ whole genome shotgun (WGS) entry which is preliminary data.</text>
</comment>
<keyword evidence="4" id="KW-0472">Membrane</keyword>